<dbReference type="SUPFAM" id="SSF53850">
    <property type="entry name" value="Periplasmic binding protein-like II"/>
    <property type="match status" value="1"/>
</dbReference>
<evidence type="ECO:0000313" key="3">
    <source>
        <dbReference type="EMBL" id="MBB6733548.1"/>
    </source>
</evidence>
<accession>A0A7X0STE1</accession>
<sequence>MRKRRAGLAMAAAAMLVLTACSNSNDGGGNQASSSASTSPSGTGSAEPSTSASASQTAEKADPFGKYPDPLKIQVIYDRNSESEKQFIPDSSYETNWNNDFWLNTLNIKPVVKWSAPSGDQYNQKYNLMFASNDLPDIFILKSTDGRQSARSMLKKLVDADMVEDLTGVYNQYASDEVKDYYQSFDNKALDYASFDGKMYGLPAQGDTYANVQILWVRQDWLDKLGLQPPKTVDDLLNVARAFKSQDPDGDGKADTIGLALQNQFMDPSFVDAVSIFNAFNAFPKSWIKDSGGQVVWGGIQPENKQALQMLATMYKEGLLDSEFALKDGNKVTEMITSGQAGMEIGSWWNGGYPLTFNIDSDPKADWRAYTFSTDNKVHAVMDFPTNQFLVVKKGFANPEAAVKILNVSTKISHSGYQETVDRRNELNEKYGTDKNDAPTIIPNFGIGYLDTTLQSVKKFEDIFAGKATEDELTVGEKQIFDNSLKPNHDNPRKDAGKYKDYIDWMSALSAIAHSDLDIQWNAFNGSTPTYDAKMGSLTDKQLQAFTKIIMNKEPIDYFDTFVKEWKAQGGDQITQEVNDEIAKEGGN</sequence>
<dbReference type="PROSITE" id="PS51257">
    <property type="entry name" value="PROKAR_LIPOPROTEIN"/>
    <property type="match status" value="1"/>
</dbReference>
<reference evidence="3 4" key="1">
    <citation type="submission" date="2020-08" db="EMBL/GenBank/DDBJ databases">
        <title>Cohnella phylogeny.</title>
        <authorList>
            <person name="Dunlap C."/>
        </authorList>
    </citation>
    <scope>NUCLEOTIDE SEQUENCE [LARGE SCALE GENOMIC DNA]</scope>
    <source>
        <strain evidence="3 4">CBP 2801</strain>
    </source>
</reference>
<feature type="chain" id="PRO_5039643230" evidence="2">
    <location>
        <begin position="27"/>
        <end position="588"/>
    </location>
</feature>
<dbReference type="InterPro" id="IPR050490">
    <property type="entry name" value="Bact_solute-bd_prot1"/>
</dbReference>
<dbReference type="RefSeq" id="WP_185131214.1">
    <property type="nucleotide sequence ID" value="NZ_JACJVO010000028.1"/>
</dbReference>
<dbReference type="Proteomes" id="UP000564644">
    <property type="component" value="Unassembled WGS sequence"/>
</dbReference>
<protein>
    <submittedName>
        <fullName evidence="3">Extracellular solute-binding protein</fullName>
    </submittedName>
</protein>
<evidence type="ECO:0000256" key="2">
    <source>
        <dbReference type="SAM" id="SignalP"/>
    </source>
</evidence>
<feature type="region of interest" description="Disordered" evidence="1">
    <location>
        <begin position="24"/>
        <end position="66"/>
    </location>
</feature>
<proteinExistence type="predicted"/>
<name>A0A7X0STE1_9BACL</name>
<dbReference type="AlphaFoldDB" id="A0A7X0STE1"/>
<evidence type="ECO:0000256" key="1">
    <source>
        <dbReference type="SAM" id="MobiDB-lite"/>
    </source>
</evidence>
<keyword evidence="4" id="KW-1185">Reference proteome</keyword>
<dbReference type="EMBL" id="JACJVO010000028">
    <property type="protein sequence ID" value="MBB6733548.1"/>
    <property type="molecule type" value="Genomic_DNA"/>
</dbReference>
<dbReference type="PANTHER" id="PTHR43649">
    <property type="entry name" value="ARABINOSE-BINDING PROTEIN-RELATED"/>
    <property type="match status" value="1"/>
</dbReference>
<dbReference type="PANTHER" id="PTHR43649:SF12">
    <property type="entry name" value="DIACETYLCHITOBIOSE BINDING PROTEIN DASA"/>
    <property type="match status" value="1"/>
</dbReference>
<feature type="compositionally biased region" description="Low complexity" evidence="1">
    <location>
        <begin position="31"/>
        <end position="58"/>
    </location>
</feature>
<gene>
    <name evidence="3" type="ORF">H7C18_21720</name>
</gene>
<evidence type="ECO:0000313" key="4">
    <source>
        <dbReference type="Proteomes" id="UP000564644"/>
    </source>
</evidence>
<dbReference type="Gene3D" id="3.40.190.10">
    <property type="entry name" value="Periplasmic binding protein-like II"/>
    <property type="match status" value="2"/>
</dbReference>
<comment type="caution">
    <text evidence="3">The sequence shown here is derived from an EMBL/GenBank/DDBJ whole genome shotgun (WGS) entry which is preliminary data.</text>
</comment>
<dbReference type="CDD" id="cd13580">
    <property type="entry name" value="PBP2_AlgQ_like_1"/>
    <property type="match status" value="1"/>
</dbReference>
<keyword evidence="2" id="KW-0732">Signal</keyword>
<feature type="signal peptide" evidence="2">
    <location>
        <begin position="1"/>
        <end position="26"/>
    </location>
</feature>
<organism evidence="3 4">
    <name type="scientific">Cohnella zeiphila</name>
    <dbReference type="NCBI Taxonomy" id="2761120"/>
    <lineage>
        <taxon>Bacteria</taxon>
        <taxon>Bacillati</taxon>
        <taxon>Bacillota</taxon>
        <taxon>Bacilli</taxon>
        <taxon>Bacillales</taxon>
        <taxon>Paenibacillaceae</taxon>
        <taxon>Cohnella</taxon>
    </lineage>
</organism>